<sequence>MKKFQCSKPERENQFGERKEQSASRRVVLRCSVGSPKVTELEKAEGQRKKAMELTKGWIAELIGDPNLLH</sequence>
<evidence type="ECO:0000256" key="1">
    <source>
        <dbReference type="SAM" id="MobiDB-lite"/>
    </source>
</evidence>
<gene>
    <name evidence="2" type="ORF">MTR67_018527</name>
</gene>
<reference evidence="2" key="1">
    <citation type="submission" date="2023-08" db="EMBL/GenBank/DDBJ databases">
        <title>A de novo genome assembly of Solanum verrucosum Schlechtendal, a Mexican diploid species geographically isolated from the other diploid A-genome species in potato relatives.</title>
        <authorList>
            <person name="Hosaka K."/>
        </authorList>
    </citation>
    <scope>NUCLEOTIDE SEQUENCE</scope>
    <source>
        <tissue evidence="2">Young leaves</tissue>
    </source>
</reference>
<feature type="region of interest" description="Disordered" evidence="1">
    <location>
        <begin position="1"/>
        <end position="21"/>
    </location>
</feature>
<proteinExistence type="predicted"/>
<evidence type="ECO:0000313" key="3">
    <source>
        <dbReference type="Proteomes" id="UP001234989"/>
    </source>
</evidence>
<dbReference type="Proteomes" id="UP001234989">
    <property type="component" value="Chromosome 4"/>
</dbReference>
<evidence type="ECO:0000313" key="2">
    <source>
        <dbReference type="EMBL" id="WMV25142.1"/>
    </source>
</evidence>
<organism evidence="2 3">
    <name type="scientific">Solanum verrucosum</name>
    <dbReference type="NCBI Taxonomy" id="315347"/>
    <lineage>
        <taxon>Eukaryota</taxon>
        <taxon>Viridiplantae</taxon>
        <taxon>Streptophyta</taxon>
        <taxon>Embryophyta</taxon>
        <taxon>Tracheophyta</taxon>
        <taxon>Spermatophyta</taxon>
        <taxon>Magnoliopsida</taxon>
        <taxon>eudicotyledons</taxon>
        <taxon>Gunneridae</taxon>
        <taxon>Pentapetalae</taxon>
        <taxon>asterids</taxon>
        <taxon>lamiids</taxon>
        <taxon>Solanales</taxon>
        <taxon>Solanaceae</taxon>
        <taxon>Solanoideae</taxon>
        <taxon>Solaneae</taxon>
        <taxon>Solanum</taxon>
    </lineage>
</organism>
<name>A0AAF0QLW8_SOLVR</name>
<feature type="compositionally biased region" description="Basic and acidic residues" evidence="1">
    <location>
        <begin position="8"/>
        <end position="21"/>
    </location>
</feature>
<dbReference type="EMBL" id="CP133615">
    <property type="protein sequence ID" value="WMV25142.1"/>
    <property type="molecule type" value="Genomic_DNA"/>
</dbReference>
<dbReference type="AlphaFoldDB" id="A0AAF0QLW8"/>
<keyword evidence="3" id="KW-1185">Reference proteome</keyword>
<accession>A0AAF0QLW8</accession>
<protein>
    <submittedName>
        <fullName evidence="2">Uncharacterized protein</fullName>
    </submittedName>
</protein>